<feature type="domain" description="HTH tetR-type" evidence="3">
    <location>
        <begin position="9"/>
        <end position="68"/>
    </location>
</feature>
<comment type="caution">
    <text evidence="4">The sequence shown here is derived from an EMBL/GenBank/DDBJ whole genome shotgun (WGS) entry which is preliminary data.</text>
</comment>
<dbReference type="InterPro" id="IPR009057">
    <property type="entry name" value="Homeodomain-like_sf"/>
</dbReference>
<protein>
    <recommendedName>
        <fullName evidence="3">HTH tetR-type domain-containing protein</fullName>
    </recommendedName>
</protein>
<dbReference type="InterPro" id="IPR041678">
    <property type="entry name" value="TetR_C_16"/>
</dbReference>
<dbReference type="Gene3D" id="1.10.10.60">
    <property type="entry name" value="Homeodomain-like"/>
    <property type="match status" value="1"/>
</dbReference>
<dbReference type="EMBL" id="JTDK01000022">
    <property type="protein sequence ID" value="KHK95512.1"/>
    <property type="molecule type" value="Genomic_DNA"/>
</dbReference>
<dbReference type="PANTHER" id="PTHR30055:SF235">
    <property type="entry name" value="TRANSCRIPTIONAL REGULATORY PROTEIN"/>
    <property type="match status" value="1"/>
</dbReference>
<name>A0A0B2A118_9MICO</name>
<dbReference type="Pfam" id="PF17920">
    <property type="entry name" value="TetR_C_16"/>
    <property type="match status" value="1"/>
</dbReference>
<feature type="DNA-binding region" description="H-T-H motif" evidence="2">
    <location>
        <begin position="31"/>
        <end position="50"/>
    </location>
</feature>
<dbReference type="SUPFAM" id="SSF46689">
    <property type="entry name" value="Homeodomain-like"/>
    <property type="match status" value="1"/>
</dbReference>
<dbReference type="PROSITE" id="PS50977">
    <property type="entry name" value="HTH_TETR_2"/>
    <property type="match status" value="1"/>
</dbReference>
<accession>A0A0B2A118</accession>
<evidence type="ECO:0000256" key="1">
    <source>
        <dbReference type="ARBA" id="ARBA00023125"/>
    </source>
</evidence>
<evidence type="ECO:0000313" key="5">
    <source>
        <dbReference type="Proteomes" id="UP000031030"/>
    </source>
</evidence>
<dbReference type="AlphaFoldDB" id="A0A0B2A118"/>
<dbReference type="Pfam" id="PF00440">
    <property type="entry name" value="TetR_N"/>
    <property type="match status" value="1"/>
</dbReference>
<proteinExistence type="predicted"/>
<dbReference type="InterPro" id="IPR036271">
    <property type="entry name" value="Tet_transcr_reg_TetR-rel_C_sf"/>
</dbReference>
<evidence type="ECO:0000256" key="2">
    <source>
        <dbReference type="PROSITE-ProRule" id="PRU00335"/>
    </source>
</evidence>
<dbReference type="SUPFAM" id="SSF48498">
    <property type="entry name" value="Tetracyclin repressor-like, C-terminal domain"/>
    <property type="match status" value="1"/>
</dbReference>
<gene>
    <name evidence="4" type="ORF">LK09_19270</name>
</gene>
<dbReference type="PRINTS" id="PR00455">
    <property type="entry name" value="HTHTETR"/>
</dbReference>
<keyword evidence="5" id="KW-1185">Reference proteome</keyword>
<dbReference type="InterPro" id="IPR050109">
    <property type="entry name" value="HTH-type_TetR-like_transc_reg"/>
</dbReference>
<dbReference type="InterPro" id="IPR001647">
    <property type="entry name" value="HTH_TetR"/>
</dbReference>
<dbReference type="OrthoDB" id="3210235at2"/>
<dbReference type="GO" id="GO:0003700">
    <property type="term" value="F:DNA-binding transcription factor activity"/>
    <property type="evidence" value="ECO:0007669"/>
    <property type="project" value="TreeGrafter"/>
</dbReference>
<evidence type="ECO:0000259" key="3">
    <source>
        <dbReference type="PROSITE" id="PS50977"/>
    </source>
</evidence>
<reference evidence="4 5" key="1">
    <citation type="submission" date="2014-11" db="EMBL/GenBank/DDBJ databases">
        <title>Genome sequence of Microbacterium mangrovi MUSC 115(T).</title>
        <authorList>
            <person name="Lee L.-H."/>
        </authorList>
    </citation>
    <scope>NUCLEOTIDE SEQUENCE [LARGE SCALE GENOMIC DNA]</scope>
    <source>
        <strain evidence="4 5">MUSC 115</strain>
    </source>
</reference>
<evidence type="ECO:0000313" key="4">
    <source>
        <dbReference type="EMBL" id="KHK95512.1"/>
    </source>
</evidence>
<organism evidence="4 5">
    <name type="scientific">Microbacterium mangrovi</name>
    <dbReference type="NCBI Taxonomy" id="1348253"/>
    <lineage>
        <taxon>Bacteria</taxon>
        <taxon>Bacillati</taxon>
        <taxon>Actinomycetota</taxon>
        <taxon>Actinomycetes</taxon>
        <taxon>Micrococcales</taxon>
        <taxon>Microbacteriaceae</taxon>
        <taxon>Microbacterium</taxon>
    </lineage>
</organism>
<sequence>MSGRRRGPSTTRQEILDAAREVFADRGVDGTTREIAQRAGVDPAMIAHYFGSKGGLFEAVTALQVDPADVIAPVLDADAADAARELLLALVRTWDAHAPVLTTLVRSAMRSKTLAGQMRTFILERAVGPVVRRFSPDDRVETRAALLASQITGLMLTRYVLRWEPLASADPAWVADHVGPTVQGYLTGPLPED</sequence>
<dbReference type="PANTHER" id="PTHR30055">
    <property type="entry name" value="HTH-TYPE TRANSCRIPTIONAL REGULATOR RUTR"/>
    <property type="match status" value="1"/>
</dbReference>
<dbReference type="Gene3D" id="1.10.357.10">
    <property type="entry name" value="Tetracycline Repressor, domain 2"/>
    <property type="match status" value="1"/>
</dbReference>
<dbReference type="GO" id="GO:0000976">
    <property type="term" value="F:transcription cis-regulatory region binding"/>
    <property type="evidence" value="ECO:0007669"/>
    <property type="project" value="TreeGrafter"/>
</dbReference>
<dbReference type="Proteomes" id="UP000031030">
    <property type="component" value="Unassembled WGS sequence"/>
</dbReference>
<dbReference type="RefSeq" id="WP_039403187.1">
    <property type="nucleotide sequence ID" value="NZ_JTDK01000022.1"/>
</dbReference>
<keyword evidence="1 2" id="KW-0238">DNA-binding</keyword>